<keyword evidence="1" id="KW-0813">Transport</keyword>
<feature type="region of interest" description="Disordered" evidence="2">
    <location>
        <begin position="95"/>
        <end position="122"/>
    </location>
</feature>
<dbReference type="GO" id="GO:0015031">
    <property type="term" value="P:protein transport"/>
    <property type="evidence" value="ECO:0007669"/>
    <property type="project" value="UniProtKB-KW"/>
</dbReference>
<evidence type="ECO:0000313" key="4">
    <source>
        <dbReference type="EMBL" id="KAJ0198609.1"/>
    </source>
</evidence>
<dbReference type="CDD" id="cd15841">
    <property type="entry name" value="SNARE_Qc"/>
    <property type="match status" value="1"/>
</dbReference>
<organism evidence="4 5">
    <name type="scientific">Lactuca sativa</name>
    <name type="common">Garden lettuce</name>
    <dbReference type="NCBI Taxonomy" id="4236"/>
    <lineage>
        <taxon>Eukaryota</taxon>
        <taxon>Viridiplantae</taxon>
        <taxon>Streptophyta</taxon>
        <taxon>Embryophyta</taxon>
        <taxon>Tracheophyta</taxon>
        <taxon>Spermatophyta</taxon>
        <taxon>Magnoliopsida</taxon>
        <taxon>eudicotyledons</taxon>
        <taxon>Gunneridae</taxon>
        <taxon>Pentapetalae</taxon>
        <taxon>asterids</taxon>
        <taxon>campanulids</taxon>
        <taxon>Asterales</taxon>
        <taxon>Asteraceae</taxon>
        <taxon>Cichorioideae</taxon>
        <taxon>Cichorieae</taxon>
        <taxon>Lactucinae</taxon>
        <taxon>Lactuca</taxon>
    </lineage>
</organism>
<feature type="domain" description="T-SNARE coiled-coil homology" evidence="3">
    <location>
        <begin position="144"/>
        <end position="197"/>
    </location>
</feature>
<keyword evidence="5" id="KW-1185">Reference proteome</keyword>
<feature type="compositionally biased region" description="Low complexity" evidence="2">
    <location>
        <begin position="105"/>
        <end position="122"/>
    </location>
</feature>
<evidence type="ECO:0000256" key="1">
    <source>
        <dbReference type="ARBA" id="ARBA00022927"/>
    </source>
</evidence>
<sequence length="212" mass="24005">MVILMADRFLGKLVYIDEYNNVCSQLNVINRKQPGSQKSHTLLLLFLYSCVESETGNILSEIIKSKFNHFITNKIQVDQSDTNVVNMPVALNEANNNEGTKTTHTEPLYTQETPTTPTVNPPVDVTQTHGVYFTTIWTTTTTIIFIIRQQNEELDELSASVERIGFVGLTIHDELLSQEKIIEDLGSEMESTSNRLNFVQVIDGTRMDLTYK</sequence>
<reference evidence="4 5" key="1">
    <citation type="journal article" date="2017" name="Nat. Commun.">
        <title>Genome assembly with in vitro proximity ligation data and whole-genome triplication in lettuce.</title>
        <authorList>
            <person name="Reyes-Chin-Wo S."/>
            <person name="Wang Z."/>
            <person name="Yang X."/>
            <person name="Kozik A."/>
            <person name="Arikit S."/>
            <person name="Song C."/>
            <person name="Xia L."/>
            <person name="Froenicke L."/>
            <person name="Lavelle D.O."/>
            <person name="Truco M.J."/>
            <person name="Xia R."/>
            <person name="Zhu S."/>
            <person name="Xu C."/>
            <person name="Xu H."/>
            <person name="Xu X."/>
            <person name="Cox K."/>
            <person name="Korf I."/>
            <person name="Meyers B.C."/>
            <person name="Michelmore R.W."/>
        </authorList>
    </citation>
    <scope>NUCLEOTIDE SEQUENCE [LARGE SCALE GENOMIC DNA]</scope>
    <source>
        <strain evidence="5">cv. Salinas</strain>
        <tissue evidence="4">Seedlings</tissue>
    </source>
</reference>
<dbReference type="SUPFAM" id="SSF58038">
    <property type="entry name" value="SNARE fusion complex"/>
    <property type="match status" value="1"/>
</dbReference>
<comment type="caution">
    <text evidence="4">The sequence shown here is derived from an EMBL/GenBank/DDBJ whole genome shotgun (WGS) entry which is preliminary data.</text>
</comment>
<dbReference type="Gene3D" id="1.20.5.110">
    <property type="match status" value="1"/>
</dbReference>
<dbReference type="PROSITE" id="PS50192">
    <property type="entry name" value="T_SNARE"/>
    <property type="match status" value="1"/>
</dbReference>
<evidence type="ECO:0000259" key="3">
    <source>
        <dbReference type="PROSITE" id="PS50192"/>
    </source>
</evidence>
<dbReference type="Proteomes" id="UP000235145">
    <property type="component" value="Unassembled WGS sequence"/>
</dbReference>
<dbReference type="EMBL" id="NBSK02000007">
    <property type="protein sequence ID" value="KAJ0198609.1"/>
    <property type="molecule type" value="Genomic_DNA"/>
</dbReference>
<evidence type="ECO:0000313" key="5">
    <source>
        <dbReference type="Proteomes" id="UP000235145"/>
    </source>
</evidence>
<protein>
    <recommendedName>
        <fullName evidence="3">t-SNARE coiled-coil homology domain-containing protein</fullName>
    </recommendedName>
</protein>
<proteinExistence type="predicted"/>
<gene>
    <name evidence="4" type="ORF">LSAT_V11C700358650</name>
</gene>
<dbReference type="FunFam" id="1.20.5.110:FF:000034">
    <property type="entry name" value="syntaxin-61 isoform X1"/>
    <property type="match status" value="1"/>
</dbReference>
<name>A0A9R1X4U1_LACSA</name>
<accession>A0A9R1X4U1</accession>
<dbReference type="InterPro" id="IPR000727">
    <property type="entry name" value="T_SNARE_dom"/>
</dbReference>
<dbReference type="AlphaFoldDB" id="A0A9R1X4U1"/>
<evidence type="ECO:0000256" key="2">
    <source>
        <dbReference type="SAM" id="MobiDB-lite"/>
    </source>
</evidence>
<keyword evidence="1" id="KW-0653">Protein transport</keyword>